<proteinExistence type="inferred from homology"/>
<evidence type="ECO:0000313" key="8">
    <source>
        <dbReference type="EMBL" id="RAL48501.1"/>
    </source>
</evidence>
<comment type="function">
    <text evidence="6">Reversible hydration of carbon dioxide.</text>
</comment>
<evidence type="ECO:0000259" key="7">
    <source>
        <dbReference type="PROSITE" id="PS51144"/>
    </source>
</evidence>
<dbReference type="AlphaFoldDB" id="A0A328DWD9"/>
<keyword evidence="9" id="KW-1185">Reference proteome</keyword>
<evidence type="ECO:0000256" key="1">
    <source>
        <dbReference type="ARBA" id="ARBA00001947"/>
    </source>
</evidence>
<sequence length="268" mass="29859">MTACNNRFIIILVAVLLLHISSSQTASGHGHDHEEIRFSYVKEHHNGPEKWASLHPNYTDCNTGDTQSPIDLNDNNVQVTSSLGELIREYKPAPAVLINKGHALQIVWKEKAGKIVINGTNYSLVQTHWHTPSENTVNGKRFDMEMHLVHMNARDELAAVGILYEIGAPDPFLENLISHIKNADHEGKDLGIIHPENIGYGSNEYYRFIGSLTIPPCSQGVLWTVISKVKTISKEQLDALKGAVDEGYEQNARPVQPLNGRTVYLNKP</sequence>
<keyword evidence="5 6" id="KW-0456">Lyase</keyword>
<accession>A0A328DWD9</accession>
<dbReference type="InterPro" id="IPR023561">
    <property type="entry name" value="Carbonic_anhydrase_a-class"/>
</dbReference>
<feature type="domain" description="Alpha-carbonic anhydrase" evidence="7">
    <location>
        <begin position="36"/>
        <end position="267"/>
    </location>
</feature>
<protein>
    <recommendedName>
        <fullName evidence="2 6">Carbonic anhydrase</fullName>
        <ecNumber evidence="2 6">4.2.1.1</ecNumber>
    </recommendedName>
</protein>
<name>A0A328DWD9_9ASTE</name>
<dbReference type="Gene3D" id="3.10.200.10">
    <property type="entry name" value="Alpha carbonic anhydrase"/>
    <property type="match status" value="1"/>
</dbReference>
<dbReference type="GO" id="GO:0008270">
    <property type="term" value="F:zinc ion binding"/>
    <property type="evidence" value="ECO:0007669"/>
    <property type="project" value="UniProtKB-UniRule"/>
</dbReference>
<dbReference type="SUPFAM" id="SSF51069">
    <property type="entry name" value="Carbonic anhydrase"/>
    <property type="match status" value="1"/>
</dbReference>
<comment type="cofactor">
    <cofactor evidence="1 6">
        <name>Zn(2+)</name>
        <dbReference type="ChEBI" id="CHEBI:29105"/>
    </cofactor>
</comment>
<dbReference type="InterPro" id="IPR001148">
    <property type="entry name" value="CA_dom"/>
</dbReference>
<keyword evidence="6" id="KW-0732">Signal</keyword>
<evidence type="ECO:0000256" key="5">
    <source>
        <dbReference type="ARBA" id="ARBA00023239"/>
    </source>
</evidence>
<dbReference type="Pfam" id="PF00194">
    <property type="entry name" value="Carb_anhydrase"/>
    <property type="match status" value="1"/>
</dbReference>
<dbReference type="PROSITE" id="PS51144">
    <property type="entry name" value="ALPHA_CA_2"/>
    <property type="match status" value="1"/>
</dbReference>
<evidence type="ECO:0000313" key="9">
    <source>
        <dbReference type="Proteomes" id="UP000249390"/>
    </source>
</evidence>
<dbReference type="GO" id="GO:0004089">
    <property type="term" value="F:carbonate dehydratase activity"/>
    <property type="evidence" value="ECO:0007669"/>
    <property type="project" value="UniProtKB-UniRule"/>
</dbReference>
<comment type="catalytic activity">
    <reaction evidence="6">
        <text>hydrogencarbonate + H(+) = CO2 + H2O</text>
        <dbReference type="Rhea" id="RHEA:10748"/>
        <dbReference type="ChEBI" id="CHEBI:15377"/>
        <dbReference type="ChEBI" id="CHEBI:15378"/>
        <dbReference type="ChEBI" id="CHEBI:16526"/>
        <dbReference type="ChEBI" id="CHEBI:17544"/>
        <dbReference type="EC" id="4.2.1.1"/>
    </reaction>
</comment>
<dbReference type="EMBL" id="NQVE01000098">
    <property type="protein sequence ID" value="RAL48501.1"/>
    <property type="molecule type" value="Genomic_DNA"/>
</dbReference>
<gene>
    <name evidence="8" type="ORF">DM860_005925</name>
</gene>
<dbReference type="PANTHER" id="PTHR18952:SF271">
    <property type="entry name" value="ALPHA CARBONIC ANHYDRASE 4-RELATED"/>
    <property type="match status" value="1"/>
</dbReference>
<dbReference type="EC" id="4.2.1.1" evidence="2 6"/>
<dbReference type="Proteomes" id="UP000249390">
    <property type="component" value="Unassembled WGS sequence"/>
</dbReference>
<dbReference type="PROSITE" id="PS00162">
    <property type="entry name" value="ALPHA_CA_1"/>
    <property type="match status" value="1"/>
</dbReference>
<dbReference type="InterPro" id="IPR041891">
    <property type="entry name" value="Alpha_CA_prokaryot-like"/>
</dbReference>
<dbReference type="PANTHER" id="PTHR18952">
    <property type="entry name" value="CARBONIC ANHYDRASE"/>
    <property type="match status" value="1"/>
</dbReference>
<reference evidence="8 9" key="1">
    <citation type="submission" date="2018-06" db="EMBL/GenBank/DDBJ databases">
        <title>The Genome of Cuscuta australis (Dodder) Provides Insight into the Evolution of Plant Parasitism.</title>
        <authorList>
            <person name="Liu H."/>
        </authorList>
    </citation>
    <scope>NUCLEOTIDE SEQUENCE [LARGE SCALE GENOMIC DNA]</scope>
    <source>
        <strain evidence="9">cv. Yunnan</strain>
        <tissue evidence="8">Vines</tissue>
    </source>
</reference>
<dbReference type="GO" id="GO:0006730">
    <property type="term" value="P:one-carbon metabolic process"/>
    <property type="evidence" value="ECO:0007669"/>
    <property type="project" value="TreeGrafter"/>
</dbReference>
<dbReference type="CDD" id="cd03124">
    <property type="entry name" value="alpha_CA_prokaryotic_like"/>
    <property type="match status" value="1"/>
</dbReference>
<dbReference type="SMART" id="SM01057">
    <property type="entry name" value="Carb_anhydrase"/>
    <property type="match status" value="1"/>
</dbReference>
<feature type="signal peptide" evidence="6">
    <location>
        <begin position="1"/>
        <end position="23"/>
    </location>
</feature>
<keyword evidence="4 6" id="KW-0862">Zinc</keyword>
<feature type="chain" id="PRO_5025090247" description="Carbonic anhydrase" evidence="6">
    <location>
        <begin position="24"/>
        <end position="268"/>
    </location>
</feature>
<evidence type="ECO:0000256" key="6">
    <source>
        <dbReference type="RuleBase" id="RU367011"/>
    </source>
</evidence>
<dbReference type="InterPro" id="IPR018338">
    <property type="entry name" value="Carbonic_anhydrase_a-class_CS"/>
</dbReference>
<dbReference type="InterPro" id="IPR036398">
    <property type="entry name" value="CA_dom_sf"/>
</dbReference>
<keyword evidence="3 6" id="KW-0479">Metal-binding</keyword>
<comment type="similarity">
    <text evidence="6">Belongs to the alpha-carbonic anhydrase family.</text>
</comment>
<evidence type="ECO:0000256" key="4">
    <source>
        <dbReference type="ARBA" id="ARBA00022833"/>
    </source>
</evidence>
<organism evidence="8 9">
    <name type="scientific">Cuscuta australis</name>
    <dbReference type="NCBI Taxonomy" id="267555"/>
    <lineage>
        <taxon>Eukaryota</taxon>
        <taxon>Viridiplantae</taxon>
        <taxon>Streptophyta</taxon>
        <taxon>Embryophyta</taxon>
        <taxon>Tracheophyta</taxon>
        <taxon>Spermatophyta</taxon>
        <taxon>Magnoliopsida</taxon>
        <taxon>eudicotyledons</taxon>
        <taxon>Gunneridae</taxon>
        <taxon>Pentapetalae</taxon>
        <taxon>asterids</taxon>
        <taxon>lamiids</taxon>
        <taxon>Solanales</taxon>
        <taxon>Convolvulaceae</taxon>
        <taxon>Cuscuteae</taxon>
        <taxon>Cuscuta</taxon>
        <taxon>Cuscuta subgen. Grammica</taxon>
        <taxon>Cuscuta sect. Cleistogrammica</taxon>
    </lineage>
</organism>
<evidence type="ECO:0000256" key="3">
    <source>
        <dbReference type="ARBA" id="ARBA00022723"/>
    </source>
</evidence>
<comment type="caution">
    <text evidence="8">The sequence shown here is derived from an EMBL/GenBank/DDBJ whole genome shotgun (WGS) entry which is preliminary data.</text>
</comment>
<evidence type="ECO:0000256" key="2">
    <source>
        <dbReference type="ARBA" id="ARBA00012925"/>
    </source>
</evidence>